<dbReference type="Proteomes" id="UP000569951">
    <property type="component" value="Unassembled WGS sequence"/>
</dbReference>
<feature type="region of interest" description="Disordered" evidence="1">
    <location>
        <begin position="118"/>
        <end position="148"/>
    </location>
</feature>
<evidence type="ECO:0000313" key="3">
    <source>
        <dbReference type="Proteomes" id="UP000569951"/>
    </source>
</evidence>
<reference evidence="2 3" key="1">
    <citation type="submission" date="2020-08" db="EMBL/GenBank/DDBJ databases">
        <title>Genomic Encyclopedia of Type Strains, Phase IV (KMG-IV): sequencing the most valuable type-strain genomes for metagenomic binning, comparative biology and taxonomic classification.</title>
        <authorList>
            <person name="Goeker M."/>
        </authorList>
    </citation>
    <scope>NUCLEOTIDE SEQUENCE [LARGE SCALE GENOMIC DNA]</scope>
    <source>
        <strain evidence="2 3">DSM 21458</strain>
    </source>
</reference>
<evidence type="ECO:0000313" key="2">
    <source>
        <dbReference type="EMBL" id="MBB6098909.1"/>
    </source>
</evidence>
<organism evidence="2 3">
    <name type="scientific">Deinobacterium chartae</name>
    <dbReference type="NCBI Taxonomy" id="521158"/>
    <lineage>
        <taxon>Bacteria</taxon>
        <taxon>Thermotogati</taxon>
        <taxon>Deinococcota</taxon>
        <taxon>Deinococci</taxon>
        <taxon>Deinococcales</taxon>
        <taxon>Deinococcaceae</taxon>
        <taxon>Deinobacterium</taxon>
    </lineage>
</organism>
<dbReference type="RefSeq" id="WP_183987659.1">
    <property type="nucleotide sequence ID" value="NZ_JACHHG010000008.1"/>
</dbReference>
<feature type="compositionally biased region" description="Basic residues" evidence="1">
    <location>
        <begin position="129"/>
        <end position="148"/>
    </location>
</feature>
<keyword evidence="3" id="KW-1185">Reference proteome</keyword>
<dbReference type="EMBL" id="JACHHG010000008">
    <property type="protein sequence ID" value="MBB6098909.1"/>
    <property type="molecule type" value="Genomic_DNA"/>
</dbReference>
<proteinExistence type="predicted"/>
<name>A0A841I3K5_9DEIO</name>
<comment type="caution">
    <text evidence="2">The sequence shown here is derived from an EMBL/GenBank/DDBJ whole genome shotgun (WGS) entry which is preliminary data.</text>
</comment>
<evidence type="ECO:0000256" key="1">
    <source>
        <dbReference type="SAM" id="MobiDB-lite"/>
    </source>
</evidence>
<protein>
    <submittedName>
        <fullName evidence="2">Uncharacterized protein</fullName>
    </submittedName>
</protein>
<accession>A0A841I3K5</accession>
<sequence>MTYRKLSEQVNLLENTQRSDIFIRLFRSAVREGQFDAVYLPERFELPKVYARRGEQGGHYSKDSKDMVFEVTPAFEEWFENVNRELSQHRRRSRVKPSLEAYSEGLIDFKAAAEETRRKMLASQEKGQKLGKSRSKRSSTTRAAKTQK</sequence>
<gene>
    <name evidence="2" type="ORF">HNR42_002344</name>
</gene>
<dbReference type="AlphaFoldDB" id="A0A841I3K5"/>